<dbReference type="PROSITE" id="PS50026">
    <property type="entry name" value="EGF_3"/>
    <property type="match status" value="1"/>
</dbReference>
<dbReference type="SUPFAM" id="SSF49854">
    <property type="entry name" value="Spermadhesin, CUB domain"/>
    <property type="match status" value="1"/>
</dbReference>
<dbReference type="GO" id="GO:0005794">
    <property type="term" value="C:Golgi apparatus"/>
    <property type="evidence" value="ECO:0007669"/>
    <property type="project" value="TreeGrafter"/>
</dbReference>
<feature type="chain" id="PRO_5029895925" evidence="13">
    <location>
        <begin position="25"/>
        <end position="1219"/>
    </location>
</feature>
<evidence type="ECO:0000256" key="4">
    <source>
        <dbReference type="ARBA" id="ARBA00022729"/>
    </source>
</evidence>
<dbReference type="CDD" id="cd00041">
    <property type="entry name" value="CUB"/>
    <property type="match status" value="1"/>
</dbReference>
<keyword evidence="7 10" id="KW-1015">Disulfide bond</keyword>
<evidence type="ECO:0000256" key="7">
    <source>
        <dbReference type="ARBA" id="ARBA00023157"/>
    </source>
</evidence>
<evidence type="ECO:0000256" key="6">
    <source>
        <dbReference type="ARBA" id="ARBA00022989"/>
    </source>
</evidence>
<feature type="domain" description="EGF-like" evidence="15">
    <location>
        <begin position="169"/>
        <end position="202"/>
    </location>
</feature>
<dbReference type="InterPro" id="IPR056732">
    <property type="entry name" value="GBD_ATRN"/>
</dbReference>
<dbReference type="Pfam" id="PF23106">
    <property type="entry name" value="EGF_Teneurin"/>
    <property type="match status" value="2"/>
</dbReference>
<feature type="transmembrane region" description="Helical" evidence="12">
    <location>
        <begin position="1038"/>
        <end position="1059"/>
    </location>
</feature>
<dbReference type="Gene3D" id="2.10.25.10">
    <property type="entry name" value="Laminin"/>
    <property type="match status" value="3"/>
</dbReference>
<organism evidence="17 18">
    <name type="scientific">Bugula neritina</name>
    <name type="common">Brown bryozoan</name>
    <name type="synonym">Sertularia neritina</name>
    <dbReference type="NCBI Taxonomy" id="10212"/>
    <lineage>
        <taxon>Eukaryota</taxon>
        <taxon>Metazoa</taxon>
        <taxon>Spiralia</taxon>
        <taxon>Lophotrochozoa</taxon>
        <taxon>Bryozoa</taxon>
        <taxon>Gymnolaemata</taxon>
        <taxon>Cheilostomatida</taxon>
        <taxon>Flustrina</taxon>
        <taxon>Buguloidea</taxon>
        <taxon>Bugulidae</taxon>
        <taxon>Bugula</taxon>
    </lineage>
</organism>
<dbReference type="InterPro" id="IPR056863">
    <property type="entry name" value="LMN_ATRN_NET-like_EGF"/>
</dbReference>
<dbReference type="AlphaFoldDB" id="A0A7J7K427"/>
<dbReference type="InterPro" id="IPR016201">
    <property type="entry name" value="PSI"/>
</dbReference>
<comment type="caution">
    <text evidence="17">The sequence shown here is derived from an EMBL/GenBank/DDBJ whole genome shotgun (WGS) entry which is preliminary data.</text>
</comment>
<dbReference type="SUPFAM" id="SSF117281">
    <property type="entry name" value="Kelch motif"/>
    <property type="match status" value="1"/>
</dbReference>
<dbReference type="CDD" id="cd00055">
    <property type="entry name" value="EGF_Lam"/>
    <property type="match status" value="2"/>
</dbReference>
<dbReference type="PANTHER" id="PTHR46376">
    <property type="entry name" value="LEUCINE-ZIPPER-LIKE TRANSCRIPTIONAL REGULATOR 1"/>
    <property type="match status" value="1"/>
</dbReference>
<dbReference type="PROSITE" id="PS01186">
    <property type="entry name" value="EGF_2"/>
    <property type="match status" value="1"/>
</dbReference>
<evidence type="ECO:0000256" key="13">
    <source>
        <dbReference type="SAM" id="SignalP"/>
    </source>
</evidence>
<dbReference type="Pfam" id="PF00431">
    <property type="entry name" value="CUB"/>
    <property type="match status" value="1"/>
</dbReference>
<evidence type="ECO:0000256" key="12">
    <source>
        <dbReference type="SAM" id="Phobius"/>
    </source>
</evidence>
<feature type="domain" description="Laminin EGF-like" evidence="16">
    <location>
        <begin position="823"/>
        <end position="868"/>
    </location>
</feature>
<dbReference type="SMART" id="SM00180">
    <property type="entry name" value="EGF_Lam"/>
    <property type="match status" value="2"/>
</dbReference>
<reference evidence="17" key="1">
    <citation type="submission" date="2020-06" db="EMBL/GenBank/DDBJ databases">
        <title>Draft genome of Bugula neritina, a colonial animal packing powerful symbionts and potential medicines.</title>
        <authorList>
            <person name="Rayko M."/>
        </authorList>
    </citation>
    <scope>NUCLEOTIDE SEQUENCE [LARGE SCALE GENOMIC DNA]</scope>
    <source>
        <strain evidence="17">Kwan_BN1</strain>
    </source>
</reference>
<feature type="disulfide bond" evidence="10">
    <location>
        <begin position="173"/>
        <end position="183"/>
    </location>
</feature>
<dbReference type="InterPro" id="IPR035914">
    <property type="entry name" value="Sperma_CUB_dom_sf"/>
</dbReference>
<dbReference type="PROSITE" id="PS01180">
    <property type="entry name" value="CUB"/>
    <property type="match status" value="1"/>
</dbReference>
<dbReference type="PROSITE" id="PS01248">
    <property type="entry name" value="EGF_LAM_1"/>
    <property type="match status" value="1"/>
</dbReference>
<evidence type="ECO:0000256" key="5">
    <source>
        <dbReference type="ARBA" id="ARBA00022737"/>
    </source>
</evidence>
<dbReference type="Pfam" id="PF24981">
    <property type="entry name" value="Beta-prop_ATRN-LZTR1"/>
    <property type="match status" value="1"/>
</dbReference>
<dbReference type="PANTHER" id="PTHR46376:SF2">
    <property type="entry name" value="DISTRACTED, ISOFORM B"/>
    <property type="match status" value="1"/>
</dbReference>
<evidence type="ECO:0000256" key="10">
    <source>
        <dbReference type="PROSITE-ProRule" id="PRU00076"/>
    </source>
</evidence>
<dbReference type="PROSITE" id="PS00022">
    <property type="entry name" value="EGF_1"/>
    <property type="match status" value="1"/>
</dbReference>
<dbReference type="Proteomes" id="UP000593567">
    <property type="component" value="Unassembled WGS sequence"/>
</dbReference>
<feature type="disulfide bond" evidence="11">
    <location>
        <begin position="840"/>
        <end position="849"/>
    </location>
</feature>
<dbReference type="InterPro" id="IPR000742">
    <property type="entry name" value="EGF"/>
</dbReference>
<accession>A0A7J7K427</accession>
<dbReference type="SMART" id="SM00042">
    <property type="entry name" value="CUB"/>
    <property type="match status" value="1"/>
</dbReference>
<keyword evidence="2" id="KW-0880">Kelch repeat</keyword>
<dbReference type="EMBL" id="VXIV02001514">
    <property type="protein sequence ID" value="KAF6032348.1"/>
    <property type="molecule type" value="Genomic_DNA"/>
</dbReference>
<feature type="disulfide bond" evidence="11">
    <location>
        <begin position="852"/>
        <end position="866"/>
    </location>
</feature>
<evidence type="ECO:0000313" key="17">
    <source>
        <dbReference type="EMBL" id="KAF6032348.1"/>
    </source>
</evidence>
<evidence type="ECO:0000259" key="15">
    <source>
        <dbReference type="PROSITE" id="PS50026"/>
    </source>
</evidence>
<dbReference type="Gene3D" id="2.60.120.290">
    <property type="entry name" value="Spermadhesin, CUB domain"/>
    <property type="match status" value="1"/>
</dbReference>
<keyword evidence="8" id="KW-0325">Glycoprotein</keyword>
<dbReference type="Pfam" id="PF24973">
    <property type="entry name" value="EGF_LMN_ATRN"/>
    <property type="match status" value="1"/>
</dbReference>
<sequence length="1219" mass="134883">MSKHNYMLLFSFVVLFLVTQSTLADVQSTSVKCSDGQCENGFCINETCVCKDGWTGSYCQFCDGRFSLTASEGELHDGVGDYPTNTKCSWLIDTNSTLPIKLTFHHFSTECGWDHLHVFDGSSIYAPLVGSFSGISHSIKDVILHSGYGFLYFYSDVAYSMGGFNLTYRLISCPADCNSHGTCLQHNATCVCEKGWTGSACDIQENCYKNCSNNGVCENGTCKCQSPWLGADCSVSTDSITWLSIHTQSSSLGRASLGADVLEDFLYTYGGETLLNRFVNHSNDSIAFYRYNILTQTWSSLSVNSSVNSNLYGHSLSANPLDKKLYLYGGTSNDSPTAALVSYDTVSSTWEVLPPGPVAVTGHTAHIINNKLYVFFGQSAIYSFIHYIQVYDIDKSSWSIEGTSGVLVSGRYGHSSVYDPQSRSVFIFGGYHSSLKPGSYKLSESLYKYMVDASTWVGLAPAHRPSFLHSMTLLPQGYLLVSGGNSHNDTVGSSGSQCYSSTLLVYNMCCDEWIDIDISESTDTKVKRFGHVMYQHNDSIYLHGGFNGVMLSDTIKLHIPECSQFVTMEACESGGSFSSNTSLNFNLCEWNSLTGCKAANLTASCNPLSCQKTEAEERKRCNQFTDCQSCTVSDRCYYNAQSSESCGLVPPTHSVHPDLHPDNCPNYTCSVYKNCDLCSNHSDCIWSKANNRCFLKQKYSYVISLEDRLCPAACHTHDSCKSCADNNCLWCESQSQCIDSNSYLSNYVYGQCLEWTTSVSHCESVACSEIKDCSSCQRNAMCGWCNNESNTGEGTCMRGGLQADLESSCQSNDTWHFTSCPACQCNGHSQCDDNNQCIFCEHNTTGNKCETCKPGYFGDPSNGGTCQRCECDAVADACDGKTGACFCRVQGSTGDSCEECDINKQYFKDTINNQQCYYLLGVDYKYTFNFSKAEDKHVSVINLQAIPKRSDIDVRLTLYCKSLAYINLTVYSGPSTYENILDGESCYAEEREFKISHKQYNLDDADNATMLLTLTEFSTPFVFQVSFIQQGKLNLYKFFLVFFGCFLALLILAGVIWKARARYAILERRNQERQERQAMAKRPFASILLLAEDLKSRCCDESSSMQVNHKPHTTRQFSSTSEPMAVLQRTFSKRIKNRQGYSSRALAPSIGLEPLATYRGSAVSSIIFRLPTGEANIPNYGCSGLAIGSTLVSIPVPNTSNHTVSKVSYKQGKVTFKYP</sequence>
<dbReference type="InterPro" id="IPR002049">
    <property type="entry name" value="LE_dom"/>
</dbReference>
<dbReference type="InterPro" id="IPR051568">
    <property type="entry name" value="LZTR1/Attractin"/>
</dbReference>
<feature type="domain" description="CUB" evidence="14">
    <location>
        <begin position="62"/>
        <end position="171"/>
    </location>
</feature>
<keyword evidence="12" id="KW-0472">Membrane</keyword>
<feature type="disulfide bond" evidence="10">
    <location>
        <begin position="192"/>
        <end position="201"/>
    </location>
</feature>
<feature type="signal peptide" evidence="13">
    <location>
        <begin position="1"/>
        <end position="24"/>
    </location>
</feature>
<comment type="caution">
    <text evidence="10">Lacks conserved residue(s) required for the propagation of feature annotation.</text>
</comment>
<evidence type="ECO:0000256" key="3">
    <source>
        <dbReference type="ARBA" id="ARBA00022692"/>
    </source>
</evidence>
<dbReference type="SMART" id="SM00423">
    <property type="entry name" value="PSI"/>
    <property type="match status" value="4"/>
</dbReference>
<evidence type="ECO:0000259" key="14">
    <source>
        <dbReference type="PROSITE" id="PS01180"/>
    </source>
</evidence>
<keyword evidence="6 12" id="KW-1133">Transmembrane helix</keyword>
<comment type="subcellular location">
    <subcellularLocation>
        <location evidence="1">Membrane</location>
        <topology evidence="1">Single-pass membrane protein</topology>
    </subcellularLocation>
</comment>
<evidence type="ECO:0000256" key="11">
    <source>
        <dbReference type="PROSITE-ProRule" id="PRU00460"/>
    </source>
</evidence>
<dbReference type="InterPro" id="IPR006652">
    <property type="entry name" value="Kelch_1"/>
</dbReference>
<evidence type="ECO:0000256" key="2">
    <source>
        <dbReference type="ARBA" id="ARBA00022441"/>
    </source>
</evidence>
<gene>
    <name evidence="17" type="ORF">EB796_009369</name>
</gene>
<evidence type="ECO:0000256" key="9">
    <source>
        <dbReference type="ARBA" id="ARBA00023292"/>
    </source>
</evidence>
<dbReference type="PROSITE" id="PS50027">
    <property type="entry name" value="EGF_LAM_2"/>
    <property type="match status" value="1"/>
</dbReference>
<dbReference type="InterPro" id="IPR056737">
    <property type="entry name" value="Beta-prop_ATRN-MKLN-like"/>
</dbReference>
<keyword evidence="5" id="KW-0677">Repeat</keyword>
<keyword evidence="18" id="KW-1185">Reference proteome</keyword>
<keyword evidence="4 13" id="KW-0732">Signal</keyword>
<dbReference type="SMART" id="SM00181">
    <property type="entry name" value="EGF"/>
    <property type="match status" value="4"/>
</dbReference>
<evidence type="ECO:0000313" key="18">
    <source>
        <dbReference type="Proteomes" id="UP000593567"/>
    </source>
</evidence>
<dbReference type="SMART" id="SM00612">
    <property type="entry name" value="Kelch"/>
    <property type="match status" value="2"/>
</dbReference>
<keyword evidence="10" id="KW-0245">EGF-like domain</keyword>
<keyword evidence="9 11" id="KW-0424">Laminin EGF-like domain</keyword>
<protein>
    <submittedName>
        <fullName evidence="17">Dsd</fullName>
    </submittedName>
</protein>
<dbReference type="InterPro" id="IPR000859">
    <property type="entry name" value="CUB_dom"/>
</dbReference>
<dbReference type="Pfam" id="PF00053">
    <property type="entry name" value="EGF_laminin"/>
    <property type="match status" value="1"/>
</dbReference>
<dbReference type="SUPFAM" id="SSF57196">
    <property type="entry name" value="EGF/Laminin"/>
    <property type="match status" value="1"/>
</dbReference>
<dbReference type="GO" id="GO:0016020">
    <property type="term" value="C:membrane"/>
    <property type="evidence" value="ECO:0007669"/>
    <property type="project" value="UniProtKB-SubCell"/>
</dbReference>
<keyword evidence="3 12" id="KW-0812">Transmembrane</keyword>
<dbReference type="InterPro" id="IPR015915">
    <property type="entry name" value="Kelch-typ_b-propeller"/>
</dbReference>
<dbReference type="OrthoDB" id="9998912at2759"/>
<evidence type="ECO:0000259" key="16">
    <source>
        <dbReference type="PROSITE" id="PS50027"/>
    </source>
</evidence>
<proteinExistence type="predicted"/>
<dbReference type="Gene3D" id="2.120.10.80">
    <property type="entry name" value="Kelch-type beta propeller"/>
    <property type="match status" value="2"/>
</dbReference>
<dbReference type="Pfam" id="PF24972">
    <property type="entry name" value="GBD_ATRN"/>
    <property type="match status" value="1"/>
</dbReference>
<name>A0A7J7K427_BUGNE</name>
<evidence type="ECO:0000256" key="8">
    <source>
        <dbReference type="ARBA" id="ARBA00023180"/>
    </source>
</evidence>
<evidence type="ECO:0000256" key="1">
    <source>
        <dbReference type="ARBA" id="ARBA00004167"/>
    </source>
</evidence>